<feature type="compositionally biased region" description="Basic and acidic residues" evidence="5">
    <location>
        <begin position="103"/>
        <end position="119"/>
    </location>
</feature>
<proteinExistence type="predicted"/>
<evidence type="ECO:0000313" key="7">
    <source>
        <dbReference type="EMBL" id="TMR39598.1"/>
    </source>
</evidence>
<evidence type="ECO:0000256" key="4">
    <source>
        <dbReference type="PROSITE-ProRule" id="PRU00510"/>
    </source>
</evidence>
<gene>
    <name evidence="7" type="ORF">ETD85_00875</name>
</gene>
<name>A0A5S4H2W7_9ACTN</name>
<dbReference type="PANTHER" id="PTHR33823">
    <property type="entry name" value="RNA POLYMERASE-BINDING TRANSCRIPTION FACTOR DKSA-RELATED"/>
    <property type="match status" value="1"/>
</dbReference>
<dbReference type="SUPFAM" id="SSF57716">
    <property type="entry name" value="Glucocorticoid receptor-like (DNA-binding domain)"/>
    <property type="match status" value="1"/>
</dbReference>
<dbReference type="OrthoDB" id="1121111at2"/>
<dbReference type="GO" id="GO:0008270">
    <property type="term" value="F:zinc ion binding"/>
    <property type="evidence" value="ECO:0007669"/>
    <property type="project" value="UniProtKB-KW"/>
</dbReference>
<dbReference type="Pfam" id="PF01258">
    <property type="entry name" value="zf-dskA_traR"/>
    <property type="match status" value="1"/>
</dbReference>
<feature type="compositionally biased region" description="Gly residues" evidence="5">
    <location>
        <begin position="356"/>
        <end position="366"/>
    </location>
</feature>
<dbReference type="RefSeq" id="WP_138687624.1">
    <property type="nucleotide sequence ID" value="NZ_JBHSAZ010000112.1"/>
</dbReference>
<evidence type="ECO:0000256" key="3">
    <source>
        <dbReference type="ARBA" id="ARBA00022833"/>
    </source>
</evidence>
<dbReference type="InterPro" id="IPR000962">
    <property type="entry name" value="Znf_DskA_TraR"/>
</dbReference>
<organism evidence="7 8">
    <name type="scientific">Nonomuraea zeae</name>
    <dbReference type="NCBI Taxonomy" id="1642303"/>
    <lineage>
        <taxon>Bacteria</taxon>
        <taxon>Bacillati</taxon>
        <taxon>Actinomycetota</taxon>
        <taxon>Actinomycetes</taxon>
        <taxon>Streptosporangiales</taxon>
        <taxon>Streptosporangiaceae</taxon>
        <taxon>Nonomuraea</taxon>
    </lineage>
</organism>
<feature type="region of interest" description="Disordered" evidence="5">
    <location>
        <begin position="339"/>
        <end position="366"/>
    </location>
</feature>
<dbReference type="Gene3D" id="1.20.120.910">
    <property type="entry name" value="DksA, coiled-coil domain"/>
    <property type="match status" value="1"/>
</dbReference>
<feature type="compositionally biased region" description="Low complexity" evidence="5">
    <location>
        <begin position="121"/>
        <end position="133"/>
    </location>
</feature>
<reference evidence="7 8" key="1">
    <citation type="submission" date="2019-05" db="EMBL/GenBank/DDBJ databases">
        <title>Draft genome sequence of Nonomuraea zeae DSM 100528.</title>
        <authorList>
            <person name="Saricaoglu S."/>
            <person name="Isik K."/>
        </authorList>
    </citation>
    <scope>NUCLEOTIDE SEQUENCE [LARGE SCALE GENOMIC DNA]</scope>
    <source>
        <strain evidence="7 8">DSM 100528</strain>
    </source>
</reference>
<dbReference type="EMBL" id="VCKX01000002">
    <property type="protein sequence ID" value="TMR39598.1"/>
    <property type="molecule type" value="Genomic_DNA"/>
</dbReference>
<feature type="zinc finger region" description="dksA C4-type" evidence="4">
    <location>
        <begin position="78"/>
        <end position="102"/>
    </location>
</feature>
<dbReference type="PROSITE" id="PS51128">
    <property type="entry name" value="ZF_DKSA_2"/>
    <property type="match status" value="1"/>
</dbReference>
<comment type="caution">
    <text evidence="7">The sequence shown here is derived from an EMBL/GenBank/DDBJ whole genome shotgun (WGS) entry which is preliminary data.</text>
</comment>
<evidence type="ECO:0000256" key="1">
    <source>
        <dbReference type="ARBA" id="ARBA00022723"/>
    </source>
</evidence>
<evidence type="ECO:0000259" key="6">
    <source>
        <dbReference type="Pfam" id="PF01258"/>
    </source>
</evidence>
<keyword evidence="2" id="KW-0863">Zinc-finger</keyword>
<keyword evidence="1" id="KW-0479">Metal-binding</keyword>
<accession>A0A5S4H2W7</accession>
<dbReference type="AlphaFoldDB" id="A0A5S4H2W7"/>
<evidence type="ECO:0000256" key="5">
    <source>
        <dbReference type="SAM" id="MobiDB-lite"/>
    </source>
</evidence>
<keyword evidence="3" id="KW-0862">Zinc</keyword>
<evidence type="ECO:0000256" key="2">
    <source>
        <dbReference type="ARBA" id="ARBA00022771"/>
    </source>
</evidence>
<feature type="region of interest" description="Disordered" evidence="5">
    <location>
        <begin position="103"/>
        <end position="134"/>
    </location>
</feature>
<feature type="domain" description="Zinc finger DksA/TraR C4-type" evidence="6">
    <location>
        <begin position="74"/>
        <end position="108"/>
    </location>
</feature>
<sequence>MDDTTARERLEDMLAELDRAIGVLQGDPVAIREHSAAAAGDNLTDADRAQAMLNVATAQRRAVIEALKRIDEGVYGRCVDCGRPVYEARLEARPEAPRCVHCQGKQERRHISADLEPDVRPSSPTSEPSGTSTQRALEGWANQLAILAARDHAGPPMAHLARSPIEAGLRVALGLHAATGEAAGLPVTIYLEDGRRSSDVERAVRDLLAAHGLEDWGWSSPIHGSWLRTLFTRGKQVASSEVTKELLDEVRRAIELRTLHEPQAAVDEKKCAAATGLIAALKDERRAAVMIGSILILKDVELLIVRELTQRELCYLERNPELLKCPGQLLDDLQSLPEEPATAVRHGASQPELSGHFGGVGGADDD</sequence>
<dbReference type="Proteomes" id="UP000306628">
    <property type="component" value="Unassembled WGS sequence"/>
</dbReference>
<keyword evidence="8" id="KW-1185">Reference proteome</keyword>
<evidence type="ECO:0000313" key="8">
    <source>
        <dbReference type="Proteomes" id="UP000306628"/>
    </source>
</evidence>
<protein>
    <submittedName>
        <fullName evidence="7">TraR/DksA family transcriptional regulator</fullName>
    </submittedName>
</protein>